<dbReference type="Proteomes" id="UP001474421">
    <property type="component" value="Unassembled WGS sequence"/>
</dbReference>
<evidence type="ECO:0000313" key="10">
    <source>
        <dbReference type="Proteomes" id="UP001474421"/>
    </source>
</evidence>
<proteinExistence type="predicted"/>
<keyword evidence="3" id="KW-0812">Transmembrane</keyword>
<keyword evidence="10" id="KW-1185">Reference proteome</keyword>
<dbReference type="GO" id="GO:0005886">
    <property type="term" value="C:plasma membrane"/>
    <property type="evidence" value="ECO:0007669"/>
    <property type="project" value="UniProtKB-SubCell"/>
</dbReference>
<evidence type="ECO:0000259" key="8">
    <source>
        <dbReference type="Pfam" id="PF12534"/>
    </source>
</evidence>
<protein>
    <submittedName>
        <fullName evidence="9">Volume-regulated anion channel subunit LRRC8C</fullName>
    </submittedName>
</protein>
<sequence>MDNSLKKLLLCRKFAVLCCDKESSDKQQRRSRPTTGWATSWPSPREGKGHPQRKPPAASLRSSNLQKPRARQRRSREWPGGGGRQPRQEEEEEREEGPGTAASSGRSPHRARRGASAGRRTWLLWRASEPTSASRAAAARELSPARAALFSARTMIPITEFRQFSEQQPAFRVLKPWWDVFTDYLSVAMLMVGVFGCTLQVMQDKIICLPKRVQPSQNVSHLLNMVQLKN</sequence>
<accession>A0AAW1BPU7</accession>
<comment type="caution">
    <text evidence="9">The sequence shown here is derived from an EMBL/GenBank/DDBJ whole genome shotgun (WGS) entry which is preliminary data.</text>
</comment>
<evidence type="ECO:0000256" key="3">
    <source>
        <dbReference type="ARBA" id="ARBA00022692"/>
    </source>
</evidence>
<keyword evidence="6" id="KW-1015">Disulfide bond</keyword>
<keyword evidence="2" id="KW-1003">Cell membrane</keyword>
<feature type="region of interest" description="Disordered" evidence="7">
    <location>
        <begin position="21"/>
        <end position="115"/>
    </location>
</feature>
<name>A0AAW1BPU7_CROAD</name>
<dbReference type="InterPro" id="IPR021040">
    <property type="entry name" value="LRRC8_Pannexin-like"/>
</dbReference>
<evidence type="ECO:0000256" key="7">
    <source>
        <dbReference type="SAM" id="MobiDB-lite"/>
    </source>
</evidence>
<feature type="domain" description="LRRC8 pannexin-like TM region" evidence="8">
    <location>
        <begin position="155"/>
        <end position="219"/>
    </location>
</feature>
<evidence type="ECO:0000256" key="2">
    <source>
        <dbReference type="ARBA" id="ARBA00022475"/>
    </source>
</evidence>
<evidence type="ECO:0000313" key="9">
    <source>
        <dbReference type="EMBL" id="KAK9404080.1"/>
    </source>
</evidence>
<organism evidence="9 10">
    <name type="scientific">Crotalus adamanteus</name>
    <name type="common">Eastern diamondback rattlesnake</name>
    <dbReference type="NCBI Taxonomy" id="8729"/>
    <lineage>
        <taxon>Eukaryota</taxon>
        <taxon>Metazoa</taxon>
        <taxon>Chordata</taxon>
        <taxon>Craniata</taxon>
        <taxon>Vertebrata</taxon>
        <taxon>Euteleostomi</taxon>
        <taxon>Lepidosauria</taxon>
        <taxon>Squamata</taxon>
        <taxon>Bifurcata</taxon>
        <taxon>Unidentata</taxon>
        <taxon>Episquamata</taxon>
        <taxon>Toxicofera</taxon>
        <taxon>Serpentes</taxon>
        <taxon>Colubroidea</taxon>
        <taxon>Viperidae</taxon>
        <taxon>Crotalinae</taxon>
        <taxon>Crotalus</taxon>
    </lineage>
</organism>
<evidence type="ECO:0000256" key="5">
    <source>
        <dbReference type="ARBA" id="ARBA00023136"/>
    </source>
</evidence>
<feature type="compositionally biased region" description="Polar residues" evidence="7">
    <location>
        <begin position="33"/>
        <end position="42"/>
    </location>
</feature>
<keyword evidence="5" id="KW-0472">Membrane</keyword>
<dbReference type="EMBL" id="JAOTOJ010000003">
    <property type="protein sequence ID" value="KAK9404080.1"/>
    <property type="molecule type" value="Genomic_DNA"/>
</dbReference>
<dbReference type="AlphaFoldDB" id="A0AAW1BPU7"/>
<comment type="subcellular location">
    <subcellularLocation>
        <location evidence="1">Cell membrane</location>
    </subcellularLocation>
</comment>
<gene>
    <name evidence="9" type="ORF">NXF25_008907</name>
</gene>
<evidence type="ECO:0000256" key="4">
    <source>
        <dbReference type="ARBA" id="ARBA00022989"/>
    </source>
</evidence>
<dbReference type="Pfam" id="PF12534">
    <property type="entry name" value="Pannexin_like"/>
    <property type="match status" value="1"/>
</dbReference>
<evidence type="ECO:0000256" key="6">
    <source>
        <dbReference type="ARBA" id="ARBA00023157"/>
    </source>
</evidence>
<reference evidence="9 10" key="1">
    <citation type="journal article" date="2024" name="Proc. Natl. Acad. Sci. U.S.A.">
        <title>The genetic regulatory architecture and epigenomic basis for age-related changes in rattlesnake venom.</title>
        <authorList>
            <person name="Hogan M.P."/>
            <person name="Holding M.L."/>
            <person name="Nystrom G.S."/>
            <person name="Colston T.J."/>
            <person name="Bartlett D.A."/>
            <person name="Mason A.J."/>
            <person name="Ellsworth S.A."/>
            <person name="Rautsaw R.M."/>
            <person name="Lawrence K.C."/>
            <person name="Strickland J.L."/>
            <person name="He B."/>
            <person name="Fraser P."/>
            <person name="Margres M.J."/>
            <person name="Gilbert D.M."/>
            <person name="Gibbs H.L."/>
            <person name="Parkinson C.L."/>
            <person name="Rokyta D.R."/>
        </authorList>
    </citation>
    <scope>NUCLEOTIDE SEQUENCE [LARGE SCALE GENOMIC DNA]</scope>
    <source>
        <strain evidence="9">DRR0105</strain>
    </source>
</reference>
<keyword evidence="4" id="KW-1133">Transmembrane helix</keyword>
<evidence type="ECO:0000256" key="1">
    <source>
        <dbReference type="ARBA" id="ARBA00004236"/>
    </source>
</evidence>